<name>A0A6C0DZ75_9ZZZZ</name>
<dbReference type="GO" id="GO:0016787">
    <property type="term" value="F:hydrolase activity"/>
    <property type="evidence" value="ECO:0007669"/>
    <property type="project" value="UniProtKB-KW"/>
</dbReference>
<evidence type="ECO:0000256" key="3">
    <source>
        <dbReference type="ARBA" id="ARBA00022806"/>
    </source>
</evidence>
<organism evidence="7">
    <name type="scientific">viral metagenome</name>
    <dbReference type="NCBI Taxonomy" id="1070528"/>
    <lineage>
        <taxon>unclassified sequences</taxon>
        <taxon>metagenomes</taxon>
        <taxon>organismal metagenomes</taxon>
    </lineage>
</organism>
<dbReference type="Pfam" id="PF00270">
    <property type="entry name" value="DEAD"/>
    <property type="match status" value="1"/>
</dbReference>
<evidence type="ECO:0000256" key="4">
    <source>
        <dbReference type="ARBA" id="ARBA00022840"/>
    </source>
</evidence>
<keyword evidence="3" id="KW-0347">Helicase</keyword>
<evidence type="ECO:0000256" key="2">
    <source>
        <dbReference type="ARBA" id="ARBA00022801"/>
    </source>
</evidence>
<dbReference type="GO" id="GO:0004386">
    <property type="term" value="F:helicase activity"/>
    <property type="evidence" value="ECO:0007669"/>
    <property type="project" value="UniProtKB-KW"/>
</dbReference>
<feature type="domain" description="Helicase ATP-binding" evidence="5">
    <location>
        <begin position="44"/>
        <end position="208"/>
    </location>
</feature>
<dbReference type="Gene3D" id="3.40.50.300">
    <property type="entry name" value="P-loop containing nucleotide triphosphate hydrolases"/>
    <property type="match status" value="2"/>
</dbReference>
<sequence>MIGILDVEGKNNNPLTNKPYSNVYKNLAKVWSNLPAYEDPKKYIDDIKKHNVITIVSGTGSGKTVLFPKYVLHVFDYKGKIAITFPKKDIAKSSASYAASALDVILGQEVGYQYRNCGSNTYNNDTKMMYMTDGTLVARLLTDPLLSDYNGVLVDEAHERKVNIDFLLYLLKNVLKERKDFKVIIMSATINEEIFKNYFKDFKYKNIFIGSKTNYPIKSIFVDQELDVNKNEYLSKGIEIIQELVSDKKDKGNIVLFVPSINETKDTCELLARENKEFRDTNNCVPMFSGMNDGVFNYVTKDEYYEGYELKNRKVIIATNMFESSITVKNISYVIDCGLQLLSRFDPKHRINILEKTYITHAQAKQRMGRTGRTGAGTCYHLYTQDTFERKMEKFPAPSIVSDDISFEMMRLLGIETIDNVGELKKILKQFIEPPKESNVEYEIKYLRKLKMIDSSKDTGKLTQLGFMCNELQIEPSFGLSIIMGFRLNCFREITAIISVIEIIKGSLQQLFTIPPDDNKNKGIMDKFEKAKKYFQNDYGDHIAILKIFKEYEKLKDNEKELKEWCYKYFLKRHLLENAYHEYQRKKNMYRSKLVQFKLPEVDETIMNHKMNYKILASLYFGLSSNVVKIKGKNIRSDIGIQIDKYSFLNFTEKEQKIMYFRLFRFNKTSIKAQIISKIPKKSIKIIKAIGDAI</sequence>
<accession>A0A6C0DZ75</accession>
<dbReference type="GO" id="GO:0003723">
    <property type="term" value="F:RNA binding"/>
    <property type="evidence" value="ECO:0007669"/>
    <property type="project" value="TreeGrafter"/>
</dbReference>
<dbReference type="Pfam" id="PF00271">
    <property type="entry name" value="Helicase_C"/>
    <property type="match status" value="1"/>
</dbReference>
<dbReference type="InterPro" id="IPR011545">
    <property type="entry name" value="DEAD/DEAH_box_helicase_dom"/>
</dbReference>
<dbReference type="AlphaFoldDB" id="A0A6C0DZ75"/>
<evidence type="ECO:0000259" key="6">
    <source>
        <dbReference type="PROSITE" id="PS51194"/>
    </source>
</evidence>
<dbReference type="Gene3D" id="1.20.120.1080">
    <property type="match status" value="1"/>
</dbReference>
<dbReference type="EMBL" id="MN739697">
    <property type="protein sequence ID" value="QHT21788.1"/>
    <property type="molecule type" value="Genomic_DNA"/>
</dbReference>
<evidence type="ECO:0000256" key="1">
    <source>
        <dbReference type="ARBA" id="ARBA00022741"/>
    </source>
</evidence>
<feature type="domain" description="Helicase C-terminal" evidence="6">
    <location>
        <begin position="239"/>
        <end position="413"/>
    </location>
</feature>
<proteinExistence type="predicted"/>
<dbReference type="SUPFAM" id="SSF52540">
    <property type="entry name" value="P-loop containing nucleoside triphosphate hydrolases"/>
    <property type="match status" value="1"/>
</dbReference>
<dbReference type="PROSITE" id="PS51192">
    <property type="entry name" value="HELICASE_ATP_BIND_1"/>
    <property type="match status" value="1"/>
</dbReference>
<reference evidence="7" key="1">
    <citation type="journal article" date="2020" name="Nature">
        <title>Giant virus diversity and host interactions through global metagenomics.</title>
        <authorList>
            <person name="Schulz F."/>
            <person name="Roux S."/>
            <person name="Paez-Espino D."/>
            <person name="Jungbluth S."/>
            <person name="Walsh D.A."/>
            <person name="Denef V.J."/>
            <person name="McMahon K.D."/>
            <person name="Konstantinidis K.T."/>
            <person name="Eloe-Fadrosh E.A."/>
            <person name="Kyrpides N.C."/>
            <person name="Woyke T."/>
        </authorList>
    </citation>
    <scope>NUCLEOTIDE SEQUENCE</scope>
    <source>
        <strain evidence="7">GVMAG-M-3300023179-103</strain>
    </source>
</reference>
<evidence type="ECO:0000259" key="5">
    <source>
        <dbReference type="PROSITE" id="PS51192"/>
    </source>
</evidence>
<evidence type="ECO:0008006" key="8">
    <source>
        <dbReference type="Google" id="ProtNLM"/>
    </source>
</evidence>
<protein>
    <recommendedName>
        <fullName evidence="8">Helicase ATP-binding domain-containing protein</fullName>
    </recommendedName>
</protein>
<dbReference type="InterPro" id="IPR027417">
    <property type="entry name" value="P-loop_NTPase"/>
</dbReference>
<dbReference type="SMART" id="SM00487">
    <property type="entry name" value="DEXDc"/>
    <property type="match status" value="1"/>
</dbReference>
<evidence type="ECO:0000313" key="7">
    <source>
        <dbReference type="EMBL" id="QHT21788.1"/>
    </source>
</evidence>
<keyword evidence="2" id="KW-0378">Hydrolase</keyword>
<dbReference type="SMART" id="SM00490">
    <property type="entry name" value="HELICc"/>
    <property type="match status" value="1"/>
</dbReference>
<dbReference type="PROSITE" id="PS51194">
    <property type="entry name" value="HELICASE_CTER"/>
    <property type="match status" value="1"/>
</dbReference>
<keyword evidence="4" id="KW-0067">ATP-binding</keyword>
<dbReference type="CDD" id="cd18791">
    <property type="entry name" value="SF2_C_RHA"/>
    <property type="match status" value="1"/>
</dbReference>
<dbReference type="InterPro" id="IPR014001">
    <property type="entry name" value="Helicase_ATP-bd"/>
</dbReference>
<keyword evidence="1" id="KW-0547">Nucleotide-binding</keyword>
<dbReference type="CDD" id="cd17917">
    <property type="entry name" value="DEXHc_RHA-like"/>
    <property type="match status" value="1"/>
</dbReference>
<dbReference type="PANTHER" id="PTHR18934">
    <property type="entry name" value="ATP-DEPENDENT RNA HELICASE"/>
    <property type="match status" value="1"/>
</dbReference>
<dbReference type="PANTHER" id="PTHR18934:SF91">
    <property type="entry name" value="PRE-MRNA-SPLICING FACTOR ATP-DEPENDENT RNA HELICASE PRP16"/>
    <property type="match status" value="1"/>
</dbReference>
<dbReference type="InterPro" id="IPR001650">
    <property type="entry name" value="Helicase_C-like"/>
</dbReference>
<dbReference type="GO" id="GO:0005524">
    <property type="term" value="F:ATP binding"/>
    <property type="evidence" value="ECO:0007669"/>
    <property type="project" value="UniProtKB-KW"/>
</dbReference>